<reference evidence="3" key="2">
    <citation type="journal article" date="2021" name="Sci. Data">
        <title>Chromosome-scale genome sequencing, assembly and annotation of six genomes from subfamily Leishmaniinae.</title>
        <authorList>
            <person name="Almutairi H."/>
            <person name="Urbaniak M.D."/>
            <person name="Bates M.D."/>
            <person name="Jariyapan N."/>
            <person name="Kwakye-Nuako G."/>
            <person name="Thomaz Soccol V."/>
            <person name="Al-Salem W.S."/>
            <person name="Dillon R.J."/>
            <person name="Bates P.A."/>
            <person name="Gatherer D."/>
        </authorList>
    </citation>
    <scope>NUCLEOTIDE SEQUENCE [LARGE SCALE GENOMIC DNA]</scope>
</reference>
<dbReference type="KEGG" id="lmat:92518128"/>
<name>A0A836H703_9TRYP</name>
<evidence type="ECO:0000313" key="2">
    <source>
        <dbReference type="EMBL" id="KAG5487966.1"/>
    </source>
</evidence>
<dbReference type="OrthoDB" id="263468at2759"/>
<dbReference type="Gene3D" id="3.80.10.10">
    <property type="entry name" value="Ribonuclease Inhibitor"/>
    <property type="match status" value="3"/>
</dbReference>
<dbReference type="SUPFAM" id="SSF52058">
    <property type="entry name" value="L domain-like"/>
    <property type="match status" value="1"/>
</dbReference>
<sequence>MSDQLSEEEDGTASTYRSGGGSCVSGPDGADYHGTVDALRLVRDALLMGDWFVERPPLALAFAHPYTRLWCEMWRTEYVGDLYAPAEHKLPVAESLHRARGNGSAGSAAGSPSSFVRIGLRRLRNPAAVADTASPGGADILSRGISLTSPSSVLSSALYATAAQRPIRSLVAPVPTYPEPAAAAEPAPLYDTASVRGIPVVDPTASLFTLETYTEQAFRMPIGMRLGHVRLLTLWLPFDSPSHTAEGNRRARLVRGLFSHVPASVTHSAANKAATCIHAAETERAGGHGPHTLRLPEVSAPHIGAECCGVTVLNSDSDAAATIDEGSDAMAEKDSVYAKEAAKDDDWEAIALEEEGLLEQQPPSISAAEAVATAVPPTTRESCPSLQVTPSARIPSYTSTSHDPSLPAAGTRSTTTAPCDTRAVASAPEQRGNVSVSIEGVCVALPPPCGWWLRRRVRPSSLLQGAPLPLYAHCIDATRQWLDWLEATACATSDRAPSKGGDSPAQAFLCGVSLSGWSTKYVQPTVVSRAEFVRRSVPVKLEDAVSSTLPLRGLHIESSVGALKRLLGGPAAFRGTLIALDTPYLRCADPDVRTGRDRLSVSNDGGVECLGSALLRLPQLRFLCINHGRDVLAEMSSSLPGHSTFHNTCIEELLLHGATGLTARALASVGRCCVSLRTVDLTSTSLTDEELLALVYGTWETLSKESEPAEGPARSSPLVCLEEMRLTACRSLTRVDALGALPRLRRVDLHASAVRQISDLVGCLLLEEVVLTRCEHLTELHPLWRLPRLRCVEADGVRQLQQHRALLPPFASAAEADESDAHFLAPLLRLNLSQAATIRGASVGYLARHLRDASRHATSLVVLLLDHTEVDDNALRALAGFPTEDEEEIGRFTARRLPLASSLRELSLIGCTRVHHLGSLGALPQLTRLVADHSGAERVDGLQHCPALDYLSLSHCTRLWVISPLAFAPSLRCVDVSGTPVNDSALLRFVYPGVVEEVMAQRHANFGEIVASLQACTTSLAPLAPSKVEELRMCHCMSLLHIGCVAHLPRLRRLYVNNTAVLDRGFVGFFGHVEALLRTQLWLRAHPVGVGADDTEALRSTPMPDEAALLTAWRRSGETAVVVPRDARAASGRVPTDCAAANAVKPPHPPEFDFVVGALDTLAHVSLSYCVEVRCIAVFALFPRLASLDVTGTAVDSASLLAFVNVLLEGCSSGAADGSPMRLEMEGSGLRPRAIRAPSRRTGPAASLSRGGDNTDSTAVEPPRRCRRPFALTTLTLAWCHYLTDVRCCAAVPSLRHLDLSGAPVDNTSILAFSSRETCALESAASEGEAQWWRHHRCSLLTLDVSGCRRVTDIAPLFETPSNSFGGGSSRRREPLGYCHSVSLTELRLRHSGVTSTKEELRALDPFGRCAFVQ</sequence>
<dbReference type="InterPro" id="IPR006553">
    <property type="entry name" value="Leu-rich_rpt_Cys-con_subtyp"/>
</dbReference>
<protein>
    <recommendedName>
        <fullName evidence="4">Leucine-rich repeat protein</fullName>
    </recommendedName>
</protein>
<dbReference type="RefSeq" id="XP_067181643.1">
    <property type="nucleotide sequence ID" value="XM_067325616.1"/>
</dbReference>
<feature type="region of interest" description="Disordered" evidence="1">
    <location>
        <begin position="1227"/>
        <end position="1261"/>
    </location>
</feature>
<keyword evidence="3" id="KW-1185">Reference proteome</keyword>
<dbReference type="Proteomes" id="UP000673552">
    <property type="component" value="Unassembled WGS sequence"/>
</dbReference>
<dbReference type="SMART" id="SM00367">
    <property type="entry name" value="LRR_CC"/>
    <property type="match status" value="6"/>
</dbReference>
<evidence type="ECO:0008006" key="4">
    <source>
        <dbReference type="Google" id="ProtNLM"/>
    </source>
</evidence>
<dbReference type="EMBL" id="JAFEUZ010000002">
    <property type="protein sequence ID" value="KAG5487966.1"/>
    <property type="molecule type" value="Genomic_DNA"/>
</dbReference>
<comment type="caution">
    <text evidence="2">The sequence shown here is derived from an EMBL/GenBank/DDBJ whole genome shotgun (WGS) entry which is preliminary data.</text>
</comment>
<feature type="region of interest" description="Disordered" evidence="1">
    <location>
        <begin position="1"/>
        <end position="22"/>
    </location>
</feature>
<feature type="region of interest" description="Disordered" evidence="1">
    <location>
        <begin position="377"/>
        <end position="418"/>
    </location>
</feature>
<dbReference type="GeneID" id="92518128"/>
<dbReference type="InterPro" id="IPR032675">
    <property type="entry name" value="LRR_dom_sf"/>
</dbReference>
<organism evidence="2 3">
    <name type="scientific">Leishmania martiniquensis</name>
    <dbReference type="NCBI Taxonomy" id="1580590"/>
    <lineage>
        <taxon>Eukaryota</taxon>
        <taxon>Discoba</taxon>
        <taxon>Euglenozoa</taxon>
        <taxon>Kinetoplastea</taxon>
        <taxon>Metakinetoplastina</taxon>
        <taxon>Trypanosomatida</taxon>
        <taxon>Trypanosomatidae</taxon>
        <taxon>Leishmaniinae</taxon>
        <taxon>Leishmania</taxon>
    </lineage>
</organism>
<feature type="compositionally biased region" description="Polar residues" evidence="1">
    <location>
        <begin position="380"/>
        <end position="403"/>
    </location>
</feature>
<dbReference type="GO" id="GO:0019005">
    <property type="term" value="C:SCF ubiquitin ligase complex"/>
    <property type="evidence" value="ECO:0007669"/>
    <property type="project" value="TreeGrafter"/>
</dbReference>
<evidence type="ECO:0000256" key="1">
    <source>
        <dbReference type="SAM" id="MobiDB-lite"/>
    </source>
</evidence>
<gene>
    <name evidence="2" type="ORF">LSCM1_08281</name>
</gene>
<evidence type="ECO:0000313" key="3">
    <source>
        <dbReference type="Proteomes" id="UP000673552"/>
    </source>
</evidence>
<dbReference type="PANTHER" id="PTHR13318">
    <property type="entry name" value="PARTNER OF PAIRED, ISOFORM B-RELATED"/>
    <property type="match status" value="1"/>
</dbReference>
<proteinExistence type="predicted"/>
<accession>A0A836H703</accession>
<dbReference type="GO" id="GO:0031146">
    <property type="term" value="P:SCF-dependent proteasomal ubiquitin-dependent protein catabolic process"/>
    <property type="evidence" value="ECO:0007669"/>
    <property type="project" value="TreeGrafter"/>
</dbReference>
<reference evidence="3" key="1">
    <citation type="journal article" date="2021" name="Microbiol. Resour. Announc.">
        <title>LGAAP: Leishmaniinae Genome Assembly and Annotation Pipeline.</title>
        <authorList>
            <person name="Almutairi H."/>
            <person name="Urbaniak M.D."/>
            <person name="Bates M.D."/>
            <person name="Jariyapan N."/>
            <person name="Kwakye-Nuako G."/>
            <person name="Thomaz-Soccol V."/>
            <person name="Al-Salem W.S."/>
            <person name="Dillon R.J."/>
            <person name="Bates P.A."/>
            <person name="Gatherer D."/>
        </authorList>
    </citation>
    <scope>NUCLEOTIDE SEQUENCE [LARGE SCALE GENOMIC DNA]</scope>
</reference>
<feature type="compositionally biased region" description="Acidic residues" evidence="1">
    <location>
        <begin position="1"/>
        <end position="11"/>
    </location>
</feature>